<organism evidence="10 11">
    <name type="scientific">Stylosanthes scabra</name>
    <dbReference type="NCBI Taxonomy" id="79078"/>
    <lineage>
        <taxon>Eukaryota</taxon>
        <taxon>Viridiplantae</taxon>
        <taxon>Streptophyta</taxon>
        <taxon>Embryophyta</taxon>
        <taxon>Tracheophyta</taxon>
        <taxon>Spermatophyta</taxon>
        <taxon>Magnoliopsida</taxon>
        <taxon>eudicotyledons</taxon>
        <taxon>Gunneridae</taxon>
        <taxon>Pentapetalae</taxon>
        <taxon>rosids</taxon>
        <taxon>fabids</taxon>
        <taxon>Fabales</taxon>
        <taxon>Fabaceae</taxon>
        <taxon>Papilionoideae</taxon>
        <taxon>50 kb inversion clade</taxon>
        <taxon>dalbergioids sensu lato</taxon>
        <taxon>Dalbergieae</taxon>
        <taxon>Pterocarpus clade</taxon>
        <taxon>Stylosanthes</taxon>
    </lineage>
</organism>
<dbReference type="PANTHER" id="PTHR12246">
    <property type="entry name" value="PALMITOYLTRANSFERASE ZDHHC16"/>
    <property type="match status" value="1"/>
</dbReference>
<feature type="transmembrane region" description="Helical" evidence="8">
    <location>
        <begin position="147"/>
        <end position="168"/>
    </location>
</feature>
<feature type="transmembrane region" description="Helical" evidence="8">
    <location>
        <begin position="180"/>
        <end position="202"/>
    </location>
</feature>
<evidence type="ECO:0000256" key="6">
    <source>
        <dbReference type="ARBA" id="ARBA00023136"/>
    </source>
</evidence>
<dbReference type="Proteomes" id="UP001341840">
    <property type="component" value="Unassembled WGS sequence"/>
</dbReference>
<gene>
    <name evidence="10" type="ORF">PIB30_032613</name>
</gene>
<dbReference type="InterPro" id="IPR001594">
    <property type="entry name" value="Palmitoyltrfase_DHHC"/>
</dbReference>
<feature type="domain" description="Palmitoyltransferase DHHC" evidence="9">
    <location>
        <begin position="226"/>
        <end position="381"/>
    </location>
</feature>
<feature type="transmembrane region" description="Helical" evidence="8">
    <location>
        <begin position="273"/>
        <end position="300"/>
    </location>
</feature>
<name>A0ABU6UE04_9FABA</name>
<keyword evidence="11" id="KW-1185">Reference proteome</keyword>
<feature type="transmembrane region" description="Helical" evidence="8">
    <location>
        <begin position="344"/>
        <end position="371"/>
    </location>
</feature>
<evidence type="ECO:0000256" key="3">
    <source>
        <dbReference type="ARBA" id="ARBA00022679"/>
    </source>
</evidence>
<keyword evidence="6 8" id="KW-0472">Membrane</keyword>
<evidence type="ECO:0000313" key="11">
    <source>
        <dbReference type="Proteomes" id="UP001341840"/>
    </source>
</evidence>
<accession>A0ABU6UE04</accession>
<comment type="catalytic activity">
    <reaction evidence="8">
        <text>L-cysteinyl-[protein] + hexadecanoyl-CoA = S-hexadecanoyl-L-cysteinyl-[protein] + CoA</text>
        <dbReference type="Rhea" id="RHEA:36683"/>
        <dbReference type="Rhea" id="RHEA-COMP:10131"/>
        <dbReference type="Rhea" id="RHEA-COMP:11032"/>
        <dbReference type="ChEBI" id="CHEBI:29950"/>
        <dbReference type="ChEBI" id="CHEBI:57287"/>
        <dbReference type="ChEBI" id="CHEBI:57379"/>
        <dbReference type="ChEBI" id="CHEBI:74151"/>
        <dbReference type="EC" id="2.3.1.225"/>
    </reaction>
</comment>
<proteinExistence type="inferred from homology"/>
<evidence type="ECO:0000256" key="4">
    <source>
        <dbReference type="ARBA" id="ARBA00022692"/>
    </source>
</evidence>
<evidence type="ECO:0000256" key="7">
    <source>
        <dbReference type="ARBA" id="ARBA00023315"/>
    </source>
</evidence>
<sequence length="422" mass="47744">MPLSCLARRISENGPKVGLCFGPWNWPHQDLYPFSFVAGESSSFLPFTVSRSVLSFRIKNEDIPERVGVTPIVEKMGESRVRWFGHEQHVTTVCENYETTCWGCGLCLSLPTCTSVFKCGWCGALTNPNKQKNVTKGGWWKRLWERFIVSLVVVFMLFIIFGAVWAVLPIVYSVSLFSGIFHSTISAILSISILLFFSLAAFNGAGSPPNILWGSYPTVGRNELEDYTFCYYCSKPKSPRTHHCRTCGKCILDMDHHCPFIGNCVGADNHRCFIAFLISALAGTSYASIMSIYALSLIWHMPSLTYSFDNKNEPVSLFPQSRRFVEIMITALSSLLFQSYRGVILVYIIIASVSVQIGLTILLCQQLYYIYEGETYLSHLNLQAHNMEAKKDCQNLIRFFGFPYSVKRFLPNSLLPHKIHVK</sequence>
<evidence type="ECO:0000256" key="2">
    <source>
        <dbReference type="ARBA" id="ARBA00008574"/>
    </source>
</evidence>
<evidence type="ECO:0000256" key="5">
    <source>
        <dbReference type="ARBA" id="ARBA00022989"/>
    </source>
</evidence>
<evidence type="ECO:0000313" key="10">
    <source>
        <dbReference type="EMBL" id="MED6158411.1"/>
    </source>
</evidence>
<keyword evidence="3 8" id="KW-0808">Transferase</keyword>
<dbReference type="PROSITE" id="PS50216">
    <property type="entry name" value="DHHC"/>
    <property type="match status" value="1"/>
</dbReference>
<comment type="subcellular location">
    <subcellularLocation>
        <location evidence="1">Endomembrane system</location>
        <topology evidence="1">Multi-pass membrane protein</topology>
    </subcellularLocation>
</comment>
<protein>
    <recommendedName>
        <fullName evidence="8">S-acyltransferase</fullName>
        <ecNumber evidence="8">2.3.1.225</ecNumber>
    </recommendedName>
    <alternativeName>
        <fullName evidence="8">Palmitoyltransferase</fullName>
    </alternativeName>
</protein>
<comment type="similarity">
    <text evidence="2 8">Belongs to the DHHC palmitoyltransferase family.</text>
</comment>
<dbReference type="Pfam" id="PF01529">
    <property type="entry name" value="DHHC"/>
    <property type="match status" value="1"/>
</dbReference>
<evidence type="ECO:0000256" key="1">
    <source>
        <dbReference type="ARBA" id="ARBA00004127"/>
    </source>
</evidence>
<keyword evidence="5 8" id="KW-1133">Transmembrane helix</keyword>
<keyword evidence="4 8" id="KW-0812">Transmembrane</keyword>
<keyword evidence="7 8" id="KW-0012">Acyltransferase</keyword>
<evidence type="ECO:0000256" key="8">
    <source>
        <dbReference type="RuleBase" id="RU079119"/>
    </source>
</evidence>
<comment type="domain">
    <text evidence="8">The DHHC domain is required for palmitoyltransferase activity.</text>
</comment>
<dbReference type="EC" id="2.3.1.225" evidence="8"/>
<comment type="caution">
    <text evidence="10">The sequence shown here is derived from an EMBL/GenBank/DDBJ whole genome shotgun (WGS) entry which is preliminary data.</text>
</comment>
<evidence type="ECO:0000259" key="9">
    <source>
        <dbReference type="Pfam" id="PF01529"/>
    </source>
</evidence>
<dbReference type="EMBL" id="JASCZI010120973">
    <property type="protein sequence ID" value="MED6158411.1"/>
    <property type="molecule type" value="Genomic_DNA"/>
</dbReference>
<reference evidence="10 11" key="1">
    <citation type="journal article" date="2023" name="Plants (Basel)">
        <title>Bridging the Gap: Combining Genomics and Transcriptomics Approaches to Understand Stylosanthes scabra, an Orphan Legume from the Brazilian Caatinga.</title>
        <authorList>
            <person name="Ferreira-Neto J.R.C."/>
            <person name="da Silva M.D."/>
            <person name="Binneck E."/>
            <person name="de Melo N.F."/>
            <person name="da Silva R.H."/>
            <person name="de Melo A.L.T.M."/>
            <person name="Pandolfi V."/>
            <person name="Bustamante F.O."/>
            <person name="Brasileiro-Vidal A.C."/>
            <person name="Benko-Iseppon A.M."/>
        </authorList>
    </citation>
    <scope>NUCLEOTIDE SEQUENCE [LARGE SCALE GENOMIC DNA]</scope>
    <source>
        <tissue evidence="10">Leaves</tissue>
    </source>
</reference>
<dbReference type="InterPro" id="IPR039859">
    <property type="entry name" value="PFA4/ZDH16/20/ERF2-like"/>
</dbReference>